<dbReference type="Gene3D" id="3.30.300.30">
    <property type="match status" value="1"/>
</dbReference>
<dbReference type="PANTHER" id="PTHR24096:SF149">
    <property type="entry name" value="AMP-BINDING DOMAIN-CONTAINING PROTEIN-RELATED"/>
    <property type="match status" value="1"/>
</dbReference>
<dbReference type="InterPro" id="IPR045851">
    <property type="entry name" value="AMP-bd_C_sf"/>
</dbReference>
<dbReference type="OrthoDB" id="6509636at2759"/>
<organism evidence="6 7">
    <name type="scientific">Friedmanniomyces simplex</name>
    <dbReference type="NCBI Taxonomy" id="329884"/>
    <lineage>
        <taxon>Eukaryota</taxon>
        <taxon>Fungi</taxon>
        <taxon>Dikarya</taxon>
        <taxon>Ascomycota</taxon>
        <taxon>Pezizomycotina</taxon>
        <taxon>Dothideomycetes</taxon>
        <taxon>Dothideomycetidae</taxon>
        <taxon>Mycosphaerellales</taxon>
        <taxon>Teratosphaeriaceae</taxon>
        <taxon>Friedmanniomyces</taxon>
    </lineage>
</organism>
<evidence type="ECO:0000256" key="3">
    <source>
        <dbReference type="SAM" id="MobiDB-lite"/>
    </source>
</evidence>
<sequence>MPADSLYPPVDIPGVGLWDFLFERPDRDFPDDKVIFVDPYANKSLTYANVKQAASDFGKGLRALWEWKKGDVLGIYSPNCIDTPAITWGCHFAGGIISPANPGYTVDELAFQLKDSGAKALVTQVPQLDIALQACKKVGIPEDQIIVMGERDTQGKFRHWTSIRNISGATRYRRAKVDPANDLAFLVYSSGTTGKPKGVMLTHRNIVANTLQITAGEGPISGQPREGLPEGDSVLAFLPFFHIYGLTVILHQSFYRGVKTVVMPKFDIESWCRIVQDHKITFAYVVPPVVLQLSKHPCVDKYDLSSIRMLNSGAAPLTRELVDAVYSRIKVPVKQGYGLSETSPTTHTQPWEDWERTIGSVGTMLPNQTAKYMSPEEKEVPTGEVGELWIKGPNIFQGYLNNAEGTKNALTEDGYFKTGDVGYQDKNGNFYITDRVKELIKYKGFQVPPAELEGLLVSNENVDDVAVLGVYKEDQATEVPLAYVKVRPGLTPSPQLEKAIMDWLATRVAHHKRLRGGVRFTDEIPKSASGKILRRMLKVKYQEEEEGKARKAKLPSGSRDTRQPHAYQLDASSMAAHKVPAFLGGDLPEKEQLALQEGHDADIPSNEGVETDAEAAARSKEYNAELDKDKEPSSPSSINEPVDDLEKGQPMTTAEEQEPLDPNIVDWSGPDDPENPLNFTARVKWGNIAVLSALTFLTPLASSMFAPGVPEVLQNFGTNNQAMATFVVS</sequence>
<dbReference type="PROSITE" id="PS00455">
    <property type="entry name" value="AMP_BINDING"/>
    <property type="match status" value="1"/>
</dbReference>
<dbReference type="CDD" id="cd05911">
    <property type="entry name" value="Firefly_Luc_like"/>
    <property type="match status" value="1"/>
</dbReference>
<proteinExistence type="inferred from homology"/>
<dbReference type="InterPro" id="IPR000873">
    <property type="entry name" value="AMP-dep_synth/lig_dom"/>
</dbReference>
<evidence type="ECO:0000256" key="2">
    <source>
        <dbReference type="ARBA" id="ARBA00022598"/>
    </source>
</evidence>
<dbReference type="InterPro" id="IPR042099">
    <property type="entry name" value="ANL_N_sf"/>
</dbReference>
<feature type="domain" description="AMP-binding enzyme C-terminal" evidence="5">
    <location>
        <begin position="451"/>
        <end position="531"/>
    </location>
</feature>
<name>A0A4U0WJA5_9PEZI</name>
<comment type="caution">
    <text evidence="6">The sequence shown here is derived from an EMBL/GenBank/DDBJ whole genome shotgun (WGS) entry which is preliminary data.</text>
</comment>
<dbReference type="AlphaFoldDB" id="A0A4U0WJA5"/>
<dbReference type="Pfam" id="PF13193">
    <property type="entry name" value="AMP-binding_C"/>
    <property type="match status" value="1"/>
</dbReference>
<reference evidence="6 7" key="1">
    <citation type="submission" date="2017-03" db="EMBL/GenBank/DDBJ databases">
        <title>Genomes of endolithic fungi from Antarctica.</title>
        <authorList>
            <person name="Coleine C."/>
            <person name="Masonjones S."/>
            <person name="Stajich J.E."/>
        </authorList>
    </citation>
    <scope>NUCLEOTIDE SEQUENCE [LARGE SCALE GENOMIC DNA]</scope>
    <source>
        <strain evidence="6 7">CCFEE 5184</strain>
    </source>
</reference>
<dbReference type="PANTHER" id="PTHR24096">
    <property type="entry name" value="LONG-CHAIN-FATTY-ACID--COA LIGASE"/>
    <property type="match status" value="1"/>
</dbReference>
<feature type="region of interest" description="Disordered" evidence="3">
    <location>
        <begin position="544"/>
        <end position="563"/>
    </location>
</feature>
<evidence type="ECO:0000313" key="6">
    <source>
        <dbReference type="EMBL" id="TKA62568.1"/>
    </source>
</evidence>
<feature type="region of interest" description="Disordered" evidence="3">
    <location>
        <begin position="623"/>
        <end position="665"/>
    </location>
</feature>
<dbReference type="Pfam" id="PF00501">
    <property type="entry name" value="AMP-binding"/>
    <property type="match status" value="1"/>
</dbReference>
<dbReference type="STRING" id="329884.A0A4U0WJA5"/>
<accession>A0A4U0WJA5</accession>
<feature type="compositionally biased region" description="Basic and acidic residues" evidence="3">
    <location>
        <begin position="623"/>
        <end position="632"/>
    </location>
</feature>
<dbReference type="GO" id="GO:0016405">
    <property type="term" value="F:CoA-ligase activity"/>
    <property type="evidence" value="ECO:0007669"/>
    <property type="project" value="TreeGrafter"/>
</dbReference>
<dbReference type="InterPro" id="IPR025110">
    <property type="entry name" value="AMP-bd_C"/>
</dbReference>
<keyword evidence="2" id="KW-0436">Ligase</keyword>
<evidence type="ECO:0000259" key="4">
    <source>
        <dbReference type="Pfam" id="PF00501"/>
    </source>
</evidence>
<feature type="non-terminal residue" evidence="6">
    <location>
        <position position="729"/>
    </location>
</feature>
<gene>
    <name evidence="6" type="ORF">B0A55_10273</name>
</gene>
<feature type="domain" description="AMP-dependent synthetase/ligase" evidence="4">
    <location>
        <begin position="23"/>
        <end position="400"/>
    </location>
</feature>
<evidence type="ECO:0000259" key="5">
    <source>
        <dbReference type="Pfam" id="PF13193"/>
    </source>
</evidence>
<keyword evidence="7" id="KW-1185">Reference proteome</keyword>
<dbReference type="Proteomes" id="UP000309340">
    <property type="component" value="Unassembled WGS sequence"/>
</dbReference>
<evidence type="ECO:0000256" key="1">
    <source>
        <dbReference type="ARBA" id="ARBA00006432"/>
    </source>
</evidence>
<dbReference type="Gene3D" id="3.40.50.12780">
    <property type="entry name" value="N-terminal domain of ligase-like"/>
    <property type="match status" value="1"/>
</dbReference>
<dbReference type="InterPro" id="IPR020845">
    <property type="entry name" value="AMP-binding_CS"/>
</dbReference>
<evidence type="ECO:0000313" key="7">
    <source>
        <dbReference type="Proteomes" id="UP000309340"/>
    </source>
</evidence>
<dbReference type="EMBL" id="NAJQ01001059">
    <property type="protein sequence ID" value="TKA62568.1"/>
    <property type="molecule type" value="Genomic_DNA"/>
</dbReference>
<dbReference type="SUPFAM" id="SSF56801">
    <property type="entry name" value="Acetyl-CoA synthetase-like"/>
    <property type="match status" value="1"/>
</dbReference>
<comment type="similarity">
    <text evidence="1">Belongs to the ATP-dependent AMP-binding enzyme family.</text>
</comment>
<protein>
    <submittedName>
        <fullName evidence="6">Uncharacterized protein</fullName>
    </submittedName>
</protein>